<keyword evidence="1" id="KW-0175">Coiled coil</keyword>
<feature type="coiled-coil region" evidence="1">
    <location>
        <begin position="456"/>
        <end position="525"/>
    </location>
</feature>
<dbReference type="Proteomes" id="UP000298327">
    <property type="component" value="Unassembled WGS sequence"/>
</dbReference>
<evidence type="ECO:0000313" key="3">
    <source>
        <dbReference type="EMBL" id="TFY70989.1"/>
    </source>
</evidence>
<evidence type="ECO:0008006" key="5">
    <source>
        <dbReference type="Google" id="ProtNLM"/>
    </source>
</evidence>
<dbReference type="EMBL" id="SEOQ01000072">
    <property type="protein sequence ID" value="TFY70989.1"/>
    <property type="molecule type" value="Genomic_DNA"/>
</dbReference>
<evidence type="ECO:0000313" key="4">
    <source>
        <dbReference type="Proteomes" id="UP000298327"/>
    </source>
</evidence>
<evidence type="ECO:0000256" key="1">
    <source>
        <dbReference type="SAM" id="Coils"/>
    </source>
</evidence>
<accession>A0A4Y9ZC63</accession>
<comment type="caution">
    <text evidence="3">The sequence shown here is derived from an EMBL/GenBank/DDBJ whole genome shotgun (WGS) entry which is preliminary data.</text>
</comment>
<keyword evidence="4" id="KW-1185">Reference proteome</keyword>
<evidence type="ECO:0000256" key="2">
    <source>
        <dbReference type="SAM" id="MobiDB-lite"/>
    </source>
</evidence>
<organism evidence="3 4">
    <name type="scientific">Dentipellis fragilis</name>
    <dbReference type="NCBI Taxonomy" id="205917"/>
    <lineage>
        <taxon>Eukaryota</taxon>
        <taxon>Fungi</taxon>
        <taxon>Dikarya</taxon>
        <taxon>Basidiomycota</taxon>
        <taxon>Agaricomycotina</taxon>
        <taxon>Agaricomycetes</taxon>
        <taxon>Russulales</taxon>
        <taxon>Hericiaceae</taxon>
        <taxon>Dentipellis</taxon>
    </lineage>
</organism>
<feature type="region of interest" description="Disordered" evidence="2">
    <location>
        <begin position="112"/>
        <end position="144"/>
    </location>
</feature>
<name>A0A4Y9ZC63_9AGAM</name>
<reference evidence="3 4" key="1">
    <citation type="submission" date="2019-02" db="EMBL/GenBank/DDBJ databases">
        <title>Genome sequencing of the rare red list fungi Dentipellis fragilis.</title>
        <authorList>
            <person name="Buettner E."/>
            <person name="Kellner H."/>
        </authorList>
    </citation>
    <scope>NUCLEOTIDE SEQUENCE [LARGE SCALE GENOMIC DNA]</scope>
    <source>
        <strain evidence="3 4">DSM 105465</strain>
    </source>
</reference>
<dbReference type="OrthoDB" id="2670565at2759"/>
<protein>
    <recommendedName>
        <fullName evidence="5">RRM domain-containing protein</fullName>
    </recommendedName>
</protein>
<sequence>MLTRELPTRFLPLVRLAMDCVDCVVDITTSLTEQQVRSLLVDLGAIAGIYLWRTDKDSRHHFFVQFNDLKSVTNACALSSPHLDVHSLVAESDVADRFRSIVQGTCEAPLALEDPLHTSTSNSSVDPLEAEPLGSSKRKRTRRAGVRLRLRQAMNTDLDFDKAALPPGPPALDSALKSRNGSSIAFPVTPADLILTSRLRSSVDKENYPQQSGHIASSPLPVPAVSTRRLPAPLMISGGQLSCNGSTIPSGLPNLQSTLVLSLCGESISYDLNTLDDNPEAIINLLTTTGSDRGKWMIVGAFYRRKGKVAAAAAVISAMINGIVLPQTSWRIPGTDQTPPIVMKSHGMADKDMSPAFLMLATCETELGRQARSRGGEETIESTAHLEQARFWLQNVYGSGTSGQRLEAAVLRSSQGKGGTRNGPLPGSGAQLAEQRILRDLQQNDASELLALRVDKRRLEDQYSHERVQRRKLEASVQDLKKELMKSRQLESSALEQVRAEVEARRGAEERAKKERDMRLRLEAEWDRMREKEEKNQSDVEVIFKDLAAIFQRAANGDPASVSNLLPRRTSSHRP</sequence>
<feature type="region of interest" description="Disordered" evidence="2">
    <location>
        <begin position="556"/>
        <end position="575"/>
    </location>
</feature>
<dbReference type="AlphaFoldDB" id="A0A4Y9ZC63"/>
<proteinExistence type="predicted"/>
<gene>
    <name evidence="3" type="ORF">EVG20_g2018</name>
</gene>